<name>A0A939K5K8_9BACT</name>
<dbReference type="InterPro" id="IPR025164">
    <property type="entry name" value="Toastrack_DUF4097"/>
</dbReference>
<reference evidence="3" key="1">
    <citation type="submission" date="2021-03" db="EMBL/GenBank/DDBJ databases">
        <title>Fibrella sp. HMF5335 genome sequencing and assembly.</title>
        <authorList>
            <person name="Kang H."/>
            <person name="Kim H."/>
            <person name="Bae S."/>
            <person name="Joh K."/>
        </authorList>
    </citation>
    <scope>NUCLEOTIDE SEQUENCE</scope>
    <source>
        <strain evidence="3">HMF5335</strain>
    </source>
</reference>
<comment type="caution">
    <text evidence="3">The sequence shown here is derived from an EMBL/GenBank/DDBJ whole genome shotgun (WGS) entry which is preliminary data.</text>
</comment>
<proteinExistence type="predicted"/>
<dbReference type="AlphaFoldDB" id="A0A939K5K8"/>
<organism evidence="3 4">
    <name type="scientific">Fibrella rubiginis</name>
    <dbReference type="NCBI Taxonomy" id="2817060"/>
    <lineage>
        <taxon>Bacteria</taxon>
        <taxon>Pseudomonadati</taxon>
        <taxon>Bacteroidota</taxon>
        <taxon>Cytophagia</taxon>
        <taxon>Cytophagales</taxon>
        <taxon>Spirosomataceae</taxon>
        <taxon>Fibrella</taxon>
    </lineage>
</organism>
<protein>
    <submittedName>
        <fullName evidence="3">DUF4097 family beta strand repeat protein</fullName>
    </submittedName>
</protein>
<gene>
    <name evidence="3" type="ORF">J2I47_23795</name>
</gene>
<evidence type="ECO:0000313" key="3">
    <source>
        <dbReference type="EMBL" id="MBO0939594.1"/>
    </source>
</evidence>
<dbReference type="RefSeq" id="WP_207367118.1">
    <property type="nucleotide sequence ID" value="NZ_JAFMYV010000015.1"/>
</dbReference>
<feature type="domain" description="DUF4097" evidence="2">
    <location>
        <begin position="31"/>
        <end position="218"/>
    </location>
</feature>
<evidence type="ECO:0000259" key="2">
    <source>
        <dbReference type="Pfam" id="PF13349"/>
    </source>
</evidence>
<keyword evidence="1" id="KW-0732">Signal</keyword>
<evidence type="ECO:0000256" key="1">
    <source>
        <dbReference type="SAM" id="SignalP"/>
    </source>
</evidence>
<dbReference type="Pfam" id="PF13349">
    <property type="entry name" value="DUF4097"/>
    <property type="match status" value="1"/>
</dbReference>
<keyword evidence="4" id="KW-1185">Reference proteome</keyword>
<dbReference type="EMBL" id="JAFMYV010000015">
    <property type="protein sequence ID" value="MBO0939594.1"/>
    <property type="molecule type" value="Genomic_DNA"/>
</dbReference>
<feature type="signal peptide" evidence="1">
    <location>
        <begin position="1"/>
        <end position="20"/>
    </location>
</feature>
<dbReference type="Proteomes" id="UP000664034">
    <property type="component" value="Unassembled WGS sequence"/>
</dbReference>
<sequence>MKNHLIVCACLLGCLSSAYAQEFKASLANSRDHKVTIDMDGGNVRLEGHNGDGVIISATSGYEAPPERARGLKPLYNSAVDNTGIGLNVTAANGGLTIEKATRKSIAYVIRLPKNVAVLYQQMNWQGAKVTISNMDGDLEVRTNNANIDLNRVTGPVVANTISGEVNVVYSGLSQEKPTAISTISGVIDITLPPTAKSNLKLRTISGEVYTDFDLGVKHKDGMAKVGGSSNVDGTTNGGGVEMQLKTISSNIYIRKQK</sequence>
<accession>A0A939K5K8</accession>
<feature type="chain" id="PRO_5037762880" evidence="1">
    <location>
        <begin position="21"/>
        <end position="258"/>
    </location>
</feature>
<evidence type="ECO:0000313" key="4">
    <source>
        <dbReference type="Proteomes" id="UP000664034"/>
    </source>
</evidence>